<evidence type="ECO:0000256" key="8">
    <source>
        <dbReference type="ARBA" id="ARBA00023268"/>
    </source>
</evidence>
<keyword evidence="11" id="KW-1185">Reference proteome</keyword>
<feature type="non-terminal residue" evidence="10">
    <location>
        <position position="1"/>
    </location>
</feature>
<feature type="non-terminal residue" evidence="10">
    <location>
        <position position="130"/>
    </location>
</feature>
<dbReference type="AlphaFoldDB" id="E2A5A9"/>
<evidence type="ECO:0000313" key="10">
    <source>
        <dbReference type="EMBL" id="EFN71380.1"/>
    </source>
</evidence>
<evidence type="ECO:0000256" key="4">
    <source>
        <dbReference type="ARBA" id="ARBA00022857"/>
    </source>
</evidence>
<dbReference type="OrthoDB" id="329835at2759"/>
<evidence type="ECO:0000256" key="7">
    <source>
        <dbReference type="ARBA" id="ARBA00023160"/>
    </source>
</evidence>
<dbReference type="SMART" id="SM00829">
    <property type="entry name" value="PKS_ER"/>
    <property type="match status" value="1"/>
</dbReference>
<protein>
    <submittedName>
        <fullName evidence="10">Fatty acid synthase</fullName>
    </submittedName>
</protein>
<evidence type="ECO:0000259" key="9">
    <source>
        <dbReference type="SMART" id="SM00829"/>
    </source>
</evidence>
<evidence type="ECO:0000256" key="1">
    <source>
        <dbReference type="ARBA" id="ARBA00022450"/>
    </source>
</evidence>
<dbReference type="SUPFAM" id="SSF51735">
    <property type="entry name" value="NAD(P)-binding Rossmann-fold domains"/>
    <property type="match status" value="1"/>
</dbReference>
<dbReference type="InterPro" id="IPR036291">
    <property type="entry name" value="NAD(P)-bd_dom_sf"/>
</dbReference>
<dbReference type="GO" id="GO:0004312">
    <property type="term" value="F:fatty acid synthase activity"/>
    <property type="evidence" value="ECO:0007669"/>
    <property type="project" value="TreeGrafter"/>
</dbReference>
<dbReference type="InParanoid" id="E2A5A9"/>
<keyword evidence="1" id="KW-0596">Phosphopantetheine</keyword>
<evidence type="ECO:0000256" key="3">
    <source>
        <dbReference type="ARBA" id="ARBA00022832"/>
    </source>
</evidence>
<accession>E2A5A9</accession>
<name>E2A5A9_CAMFO</name>
<dbReference type="Gene3D" id="3.90.180.10">
    <property type="entry name" value="Medium-chain alcohol dehydrogenases, catalytic domain"/>
    <property type="match status" value="1"/>
</dbReference>
<keyword evidence="4" id="KW-0521">NADP</keyword>
<dbReference type="GO" id="GO:0006633">
    <property type="term" value="P:fatty acid biosynthetic process"/>
    <property type="evidence" value="ECO:0007669"/>
    <property type="project" value="UniProtKB-KW"/>
</dbReference>
<keyword evidence="6" id="KW-0443">Lipid metabolism</keyword>
<evidence type="ECO:0000256" key="5">
    <source>
        <dbReference type="ARBA" id="ARBA00023002"/>
    </source>
</evidence>
<gene>
    <name evidence="10" type="ORF">EAG_00252</name>
</gene>
<keyword evidence="7" id="KW-0275">Fatty acid biosynthesis</keyword>
<proteinExistence type="predicted"/>
<dbReference type="STRING" id="104421.E2A5A9"/>
<keyword evidence="2" id="KW-0444">Lipid biosynthesis</keyword>
<dbReference type="InterPro" id="IPR020843">
    <property type="entry name" value="ER"/>
</dbReference>
<keyword evidence="8" id="KW-0511">Multifunctional enzyme</keyword>
<keyword evidence="5" id="KW-0560">Oxidoreductase</keyword>
<keyword evidence="3" id="KW-0276">Fatty acid metabolism</keyword>
<evidence type="ECO:0000313" key="11">
    <source>
        <dbReference type="Proteomes" id="UP000000311"/>
    </source>
</evidence>
<dbReference type="PANTHER" id="PTHR43775:SF7">
    <property type="entry name" value="FATTY ACID SYNTHASE"/>
    <property type="match status" value="1"/>
</dbReference>
<dbReference type="OMA" id="RSARCHE"/>
<dbReference type="Proteomes" id="UP000000311">
    <property type="component" value="Unassembled WGS sequence"/>
</dbReference>
<evidence type="ECO:0000256" key="6">
    <source>
        <dbReference type="ARBA" id="ARBA00023098"/>
    </source>
</evidence>
<dbReference type="Pfam" id="PF00107">
    <property type="entry name" value="ADH_zinc_N"/>
    <property type="match status" value="1"/>
</dbReference>
<dbReference type="CDD" id="cd05195">
    <property type="entry name" value="enoyl_red"/>
    <property type="match status" value="1"/>
</dbReference>
<dbReference type="InterPro" id="IPR013149">
    <property type="entry name" value="ADH-like_C"/>
</dbReference>
<evidence type="ECO:0000256" key="2">
    <source>
        <dbReference type="ARBA" id="ARBA00022516"/>
    </source>
</evidence>
<reference evidence="10 11" key="1">
    <citation type="journal article" date="2010" name="Science">
        <title>Genomic comparison of the ants Camponotus floridanus and Harpegnathos saltator.</title>
        <authorList>
            <person name="Bonasio R."/>
            <person name="Zhang G."/>
            <person name="Ye C."/>
            <person name="Mutti N.S."/>
            <person name="Fang X."/>
            <person name="Qin N."/>
            <person name="Donahue G."/>
            <person name="Yang P."/>
            <person name="Li Q."/>
            <person name="Li C."/>
            <person name="Zhang P."/>
            <person name="Huang Z."/>
            <person name="Berger S.L."/>
            <person name="Reinberg D."/>
            <person name="Wang J."/>
            <person name="Liebig J."/>
        </authorList>
    </citation>
    <scope>NUCLEOTIDE SEQUENCE [LARGE SCALE GENOMIC DNA]</scope>
    <source>
        <strain evidence="11">C129</strain>
    </source>
</reference>
<feature type="domain" description="Enoyl reductase (ER)" evidence="9">
    <location>
        <begin position="1"/>
        <end position="130"/>
    </location>
</feature>
<dbReference type="PANTHER" id="PTHR43775">
    <property type="entry name" value="FATTY ACID SYNTHASE"/>
    <property type="match status" value="1"/>
</dbReference>
<dbReference type="GO" id="GO:0016491">
    <property type="term" value="F:oxidoreductase activity"/>
    <property type="evidence" value="ECO:0007669"/>
    <property type="project" value="UniProtKB-KW"/>
</dbReference>
<dbReference type="InterPro" id="IPR050091">
    <property type="entry name" value="PKS_NRPS_Biosynth_Enz"/>
</dbReference>
<organism evidence="11">
    <name type="scientific">Camponotus floridanus</name>
    <name type="common">Florida carpenter ant</name>
    <dbReference type="NCBI Taxonomy" id="104421"/>
    <lineage>
        <taxon>Eukaryota</taxon>
        <taxon>Metazoa</taxon>
        <taxon>Ecdysozoa</taxon>
        <taxon>Arthropoda</taxon>
        <taxon>Hexapoda</taxon>
        <taxon>Insecta</taxon>
        <taxon>Pterygota</taxon>
        <taxon>Neoptera</taxon>
        <taxon>Endopterygota</taxon>
        <taxon>Hymenoptera</taxon>
        <taxon>Apocrita</taxon>
        <taxon>Aculeata</taxon>
        <taxon>Formicoidea</taxon>
        <taxon>Formicidae</taxon>
        <taxon>Formicinae</taxon>
        <taxon>Camponotus</taxon>
    </lineage>
</organism>
<sequence>TLEDAATVPCAYCTCYYGLYVKTRMKKGDKILIHSGTGAVGQAAINLALHEGCEVFVTVGTPEKRKFIRETFPSIPENHIGNSRDTSFEQMIFQQTEGRGVDIVLNSLAEEKLQASIRCLAKNGRFVEIG</sequence>
<dbReference type="EMBL" id="GL436895">
    <property type="protein sequence ID" value="EFN71380.1"/>
    <property type="molecule type" value="Genomic_DNA"/>
</dbReference>